<reference evidence="2" key="1">
    <citation type="submission" date="2007-06" db="EMBL/GenBank/DDBJ databases">
        <title>Complete sequence of Methanococcus aeolicus Nankai-3.</title>
        <authorList>
            <consortium name="US DOE Joint Genome Institute"/>
            <person name="Copeland A."/>
            <person name="Lucas S."/>
            <person name="Lapidus A."/>
            <person name="Barry K."/>
            <person name="Glavina del Rio T."/>
            <person name="Dalin E."/>
            <person name="Tice H."/>
            <person name="Pitluck S."/>
            <person name="Chain P."/>
            <person name="Malfatti S."/>
            <person name="Shin M."/>
            <person name="Vergez L."/>
            <person name="Schmutz J."/>
            <person name="Larimer F."/>
            <person name="Land M."/>
            <person name="Hauser L."/>
            <person name="Kyrpides N."/>
            <person name="Lykidis A."/>
            <person name="Sieprawska-Lupa M."/>
            <person name="Whitman W.B."/>
            <person name="Richardson P."/>
        </authorList>
    </citation>
    <scope>NUCLEOTIDE SEQUENCE [LARGE SCALE GENOMIC DNA]</scope>
    <source>
        <strain evidence="2">Nankai-3</strain>
    </source>
</reference>
<dbReference type="STRING" id="419665.Maeo_0068"/>
<dbReference type="InterPro" id="IPR002572">
    <property type="entry name" value="DUF22"/>
</dbReference>
<proteinExistence type="predicted"/>
<dbReference type="Proteomes" id="UP000001106">
    <property type="component" value="Chromosome"/>
</dbReference>
<accession>A6UT38</accession>
<feature type="domain" description="DUF22" evidence="1">
    <location>
        <begin position="30"/>
        <end position="105"/>
    </location>
</feature>
<dbReference type="HOGENOM" id="CLU_152996_1_0_2"/>
<evidence type="ECO:0000259" key="1">
    <source>
        <dbReference type="Pfam" id="PF01629"/>
    </source>
</evidence>
<name>A6UT38_META3</name>
<evidence type="ECO:0000313" key="3">
    <source>
        <dbReference type="Proteomes" id="UP000001106"/>
    </source>
</evidence>
<dbReference type="EMBL" id="CP000743">
    <property type="protein sequence ID" value="ABR55660.1"/>
    <property type="molecule type" value="Genomic_DNA"/>
</dbReference>
<dbReference type="RefSeq" id="WP_011972792.1">
    <property type="nucleotide sequence ID" value="NC_009635.1"/>
</dbReference>
<organism evidence="2 3">
    <name type="scientific">Methanococcus aeolicus (strain ATCC BAA-1280 / DSM 17508 / OCM 812 / Nankai-3)</name>
    <dbReference type="NCBI Taxonomy" id="419665"/>
    <lineage>
        <taxon>Archaea</taxon>
        <taxon>Methanobacteriati</taxon>
        <taxon>Methanobacteriota</taxon>
        <taxon>Methanomada group</taxon>
        <taxon>Methanococci</taxon>
        <taxon>Methanococcales</taxon>
        <taxon>Methanococcaceae</taxon>
        <taxon>Methanococcus</taxon>
    </lineage>
</organism>
<dbReference type="GeneID" id="5327522"/>
<dbReference type="Pfam" id="PF01629">
    <property type="entry name" value="DUF22"/>
    <property type="match status" value="1"/>
</dbReference>
<evidence type="ECO:0000313" key="2">
    <source>
        <dbReference type="EMBL" id="ABR55660.1"/>
    </source>
</evidence>
<keyword evidence="3" id="KW-1185">Reference proteome</keyword>
<gene>
    <name evidence="2" type="ordered locus">Maeo_0068</name>
</gene>
<protein>
    <recommendedName>
        <fullName evidence="1">DUF22 domain-containing protein</fullName>
    </recommendedName>
</protein>
<dbReference type="eggNOG" id="arCOG04850">
    <property type="taxonomic scope" value="Archaea"/>
</dbReference>
<dbReference type="KEGG" id="mae:Maeo_0068"/>
<dbReference type="AlphaFoldDB" id="A6UT38"/>
<sequence length="122" mass="13517">MFKVSGRIEKIEEALKEKKYPGKIIIDVQGKKEPIIASEAVEVKAGEIKKVAVNKIEIHPNNILFISAYAKHQLGHTLSVGEEIPMPFDSKRIVEHAIFIAIKDGIVKKGDIIGNLIILHGE</sequence>
<dbReference type="OrthoDB" id="69140at2157"/>